<keyword evidence="2" id="KW-0223">Dioxygenase</keyword>
<proteinExistence type="predicted"/>
<reference evidence="5" key="1">
    <citation type="journal article" date="2012" name="Nature">
        <title>The oyster genome reveals stress adaptation and complexity of shell formation.</title>
        <authorList>
            <person name="Zhang G."/>
            <person name="Fang X."/>
            <person name="Guo X."/>
            <person name="Li L."/>
            <person name="Luo R."/>
            <person name="Xu F."/>
            <person name="Yang P."/>
            <person name="Zhang L."/>
            <person name="Wang X."/>
            <person name="Qi H."/>
            <person name="Xiong Z."/>
            <person name="Que H."/>
            <person name="Xie Y."/>
            <person name="Holland P.W."/>
            <person name="Paps J."/>
            <person name="Zhu Y."/>
            <person name="Wu F."/>
            <person name="Chen Y."/>
            <person name="Wang J."/>
            <person name="Peng C."/>
            <person name="Meng J."/>
            <person name="Yang L."/>
            <person name="Liu J."/>
            <person name="Wen B."/>
            <person name="Zhang N."/>
            <person name="Huang Z."/>
            <person name="Zhu Q."/>
            <person name="Feng Y."/>
            <person name="Mount A."/>
            <person name="Hedgecock D."/>
            <person name="Xu Z."/>
            <person name="Liu Y."/>
            <person name="Domazet-Loso T."/>
            <person name="Du Y."/>
            <person name="Sun X."/>
            <person name="Zhang S."/>
            <person name="Liu B."/>
            <person name="Cheng P."/>
            <person name="Jiang X."/>
            <person name="Li J."/>
            <person name="Fan D."/>
            <person name="Wang W."/>
            <person name="Fu W."/>
            <person name="Wang T."/>
            <person name="Wang B."/>
            <person name="Zhang J."/>
            <person name="Peng Z."/>
            <person name="Li Y."/>
            <person name="Li N."/>
            <person name="Wang J."/>
            <person name="Chen M."/>
            <person name="He Y."/>
            <person name="Tan F."/>
            <person name="Song X."/>
            <person name="Zheng Q."/>
            <person name="Huang R."/>
            <person name="Yang H."/>
            <person name="Du X."/>
            <person name="Chen L."/>
            <person name="Yang M."/>
            <person name="Gaffney P.M."/>
            <person name="Wang S."/>
            <person name="Luo L."/>
            <person name="She Z."/>
            <person name="Ming Y."/>
            <person name="Huang W."/>
            <person name="Zhang S."/>
            <person name="Huang B."/>
            <person name="Zhang Y."/>
            <person name="Qu T."/>
            <person name="Ni P."/>
            <person name="Miao G."/>
            <person name="Wang J."/>
            <person name="Wang Q."/>
            <person name="Steinberg C.E."/>
            <person name="Wang H."/>
            <person name="Li N."/>
            <person name="Qian L."/>
            <person name="Zhang G."/>
            <person name="Li Y."/>
            <person name="Yang H."/>
            <person name="Liu X."/>
            <person name="Wang J."/>
            <person name="Yin Y."/>
            <person name="Wang J."/>
        </authorList>
    </citation>
    <scope>NUCLEOTIDE SEQUENCE [LARGE SCALE GENOMIC DNA]</scope>
    <source>
        <strain evidence="5">05x7-T-G4-1.051#20</strain>
    </source>
</reference>
<keyword evidence="1" id="KW-0479">Metal-binding</keyword>
<dbReference type="HOGENOM" id="CLU_1035313_0_0_1"/>
<accession>K1QHT9</accession>
<dbReference type="AlphaFoldDB" id="K1QHT9"/>
<evidence type="ECO:0000256" key="2">
    <source>
        <dbReference type="ARBA" id="ARBA00022964"/>
    </source>
</evidence>
<keyword evidence="3" id="KW-0560">Oxidoreductase</keyword>
<evidence type="ECO:0000256" key="1">
    <source>
        <dbReference type="ARBA" id="ARBA00022723"/>
    </source>
</evidence>
<dbReference type="GO" id="GO:0046872">
    <property type="term" value="F:metal ion binding"/>
    <property type="evidence" value="ECO:0007669"/>
    <property type="project" value="UniProtKB-KW"/>
</dbReference>
<dbReference type="InParanoid" id="K1QHT9"/>
<evidence type="ECO:0000256" key="3">
    <source>
        <dbReference type="ARBA" id="ARBA00023002"/>
    </source>
</evidence>
<dbReference type="InterPro" id="IPR036226">
    <property type="entry name" value="LipOase_C_sf"/>
</dbReference>
<dbReference type="EMBL" id="JH816851">
    <property type="protein sequence ID" value="EKC21181.1"/>
    <property type="molecule type" value="Genomic_DNA"/>
</dbReference>
<evidence type="ECO:0000259" key="4">
    <source>
        <dbReference type="Pfam" id="PF00305"/>
    </source>
</evidence>
<dbReference type="GO" id="GO:0034440">
    <property type="term" value="P:lipid oxidation"/>
    <property type="evidence" value="ECO:0007669"/>
    <property type="project" value="InterPro"/>
</dbReference>
<dbReference type="Gene3D" id="1.20.245.10">
    <property type="entry name" value="Lipoxygenase-1, Domain 5"/>
    <property type="match status" value="1"/>
</dbReference>
<organism evidence="5">
    <name type="scientific">Magallana gigas</name>
    <name type="common">Pacific oyster</name>
    <name type="synonym">Crassostrea gigas</name>
    <dbReference type="NCBI Taxonomy" id="29159"/>
    <lineage>
        <taxon>Eukaryota</taxon>
        <taxon>Metazoa</taxon>
        <taxon>Spiralia</taxon>
        <taxon>Lophotrochozoa</taxon>
        <taxon>Mollusca</taxon>
        <taxon>Bivalvia</taxon>
        <taxon>Autobranchia</taxon>
        <taxon>Pteriomorphia</taxon>
        <taxon>Ostreida</taxon>
        <taxon>Ostreoidea</taxon>
        <taxon>Ostreidae</taxon>
        <taxon>Magallana</taxon>
    </lineage>
</organism>
<evidence type="ECO:0000313" key="5">
    <source>
        <dbReference type="EMBL" id="EKC21181.1"/>
    </source>
</evidence>
<name>K1QHT9_MAGGI</name>
<dbReference type="InterPro" id="IPR013819">
    <property type="entry name" value="LipOase_C"/>
</dbReference>
<sequence>MFTFTIPARPNLKEDTNVKMGNIFTSIKPNVSLPKDDDEFDIREKNLETARKNYQLEQKTHMFLDVEQRSMDDVILNLPPMLRKLPKEEKRSFLHENIPGYFFKDDALVLHEAIRKYVSEYTNYYYEKNDENVENDSEIQAFRDELTLERKIDGSGGCGMKASEVLGGCSFADSEKLEQVQLPDARIVTGLPIVTSKDSLYFETALSTLSSRRKIVRLKAIFKVDENIIPTYVQYLFYEKHCSTTSNFTIGNSQNDYLSKCRLQVYKSS</sequence>
<feature type="domain" description="Lipoxygenase" evidence="4">
    <location>
        <begin position="90"/>
        <end position="147"/>
    </location>
</feature>
<dbReference type="SUPFAM" id="SSF48484">
    <property type="entry name" value="Lipoxigenase"/>
    <property type="match status" value="1"/>
</dbReference>
<dbReference type="GO" id="GO:0016702">
    <property type="term" value="F:oxidoreductase activity, acting on single donors with incorporation of molecular oxygen, incorporation of two atoms of oxygen"/>
    <property type="evidence" value="ECO:0007669"/>
    <property type="project" value="InterPro"/>
</dbReference>
<dbReference type="InterPro" id="IPR000907">
    <property type="entry name" value="LipOase"/>
</dbReference>
<dbReference type="Pfam" id="PF00305">
    <property type="entry name" value="Lipoxygenase"/>
    <property type="match status" value="1"/>
</dbReference>
<dbReference type="PANTHER" id="PTHR11771">
    <property type="entry name" value="LIPOXYGENASE"/>
    <property type="match status" value="1"/>
</dbReference>
<protein>
    <submittedName>
        <fullName evidence="5">Arachidonate 5-lipoxygenase</fullName>
    </submittedName>
</protein>
<gene>
    <name evidence="5" type="ORF">CGI_10004440</name>
</gene>